<name>A0A143PEU4_LUTPR</name>
<evidence type="ECO:0000313" key="3">
    <source>
        <dbReference type="EMBL" id="AMY07092.1"/>
    </source>
</evidence>
<gene>
    <name evidence="3" type="ORF">LuPra_00259</name>
</gene>
<feature type="region of interest" description="Disordered" evidence="1">
    <location>
        <begin position="146"/>
        <end position="166"/>
    </location>
</feature>
<accession>A0A143PEU4</accession>
<feature type="domain" description="DUF5655" evidence="2">
    <location>
        <begin position="29"/>
        <end position="134"/>
    </location>
</feature>
<evidence type="ECO:0000256" key="1">
    <source>
        <dbReference type="SAM" id="MobiDB-lite"/>
    </source>
</evidence>
<organism evidence="3 4">
    <name type="scientific">Luteitalea pratensis</name>
    <dbReference type="NCBI Taxonomy" id="1855912"/>
    <lineage>
        <taxon>Bacteria</taxon>
        <taxon>Pseudomonadati</taxon>
        <taxon>Acidobacteriota</taxon>
        <taxon>Vicinamibacteria</taxon>
        <taxon>Vicinamibacterales</taxon>
        <taxon>Vicinamibacteraceae</taxon>
        <taxon>Luteitalea</taxon>
    </lineage>
</organism>
<dbReference type="RefSeq" id="WP_110169091.1">
    <property type="nucleotide sequence ID" value="NZ_CP015136.1"/>
</dbReference>
<proteinExistence type="predicted"/>
<evidence type="ECO:0000259" key="2">
    <source>
        <dbReference type="Pfam" id="PF18899"/>
    </source>
</evidence>
<dbReference type="STRING" id="1855912.LuPra_00259"/>
<reference evidence="3 4" key="1">
    <citation type="journal article" date="2016" name="Genome Announc.">
        <title>First Complete Genome Sequence of a Subdivision 6 Acidobacterium Strain.</title>
        <authorList>
            <person name="Huang S."/>
            <person name="Vieira S."/>
            <person name="Bunk B."/>
            <person name="Riedel T."/>
            <person name="Sproer C."/>
            <person name="Overmann J."/>
        </authorList>
    </citation>
    <scope>NUCLEOTIDE SEQUENCE [LARGE SCALE GENOMIC DNA]</scope>
    <source>
        <strain evidence="4">DSM 100886 HEG_-6_39</strain>
    </source>
</reference>
<sequence length="166" mass="19100">MERGHECHHCKQWIAAGETHDCWSATETALTRDLHEDLQDAYDRLREAATELGEQRIYASHHSIMFARRACYFFVRPKRAWLEVCIFLDRALTGPRIRRADRASSTRVANLLRVTHRDEVEAPITDWMREAYELVAESGAMVNKARGRVAATRTTPPPQARGAKKR</sequence>
<dbReference type="InterPro" id="IPR043714">
    <property type="entry name" value="DUF5655"/>
</dbReference>
<dbReference type="Proteomes" id="UP000076079">
    <property type="component" value="Chromosome"/>
</dbReference>
<protein>
    <recommendedName>
        <fullName evidence="2">DUF5655 domain-containing protein</fullName>
    </recommendedName>
</protein>
<keyword evidence="4" id="KW-1185">Reference proteome</keyword>
<evidence type="ECO:0000313" key="4">
    <source>
        <dbReference type="Proteomes" id="UP000076079"/>
    </source>
</evidence>
<dbReference type="KEGG" id="abac:LuPra_00259"/>
<reference evidence="4" key="2">
    <citation type="submission" date="2016-04" db="EMBL/GenBank/DDBJ databases">
        <title>First Complete Genome Sequence of a Subdivision 6 Acidobacterium.</title>
        <authorList>
            <person name="Huang S."/>
            <person name="Vieira S."/>
            <person name="Bunk B."/>
            <person name="Riedel T."/>
            <person name="Sproeer C."/>
            <person name="Overmann J."/>
        </authorList>
    </citation>
    <scope>NUCLEOTIDE SEQUENCE [LARGE SCALE GENOMIC DNA]</scope>
    <source>
        <strain evidence="4">DSM 100886 HEG_-6_39</strain>
    </source>
</reference>
<dbReference type="AlphaFoldDB" id="A0A143PEU4"/>
<dbReference type="EMBL" id="CP015136">
    <property type="protein sequence ID" value="AMY07092.1"/>
    <property type="molecule type" value="Genomic_DNA"/>
</dbReference>
<dbReference type="Pfam" id="PF18899">
    <property type="entry name" value="DUF5655"/>
    <property type="match status" value="1"/>
</dbReference>